<evidence type="ECO:0000256" key="3">
    <source>
        <dbReference type="ARBA" id="ARBA00004771"/>
    </source>
</evidence>
<evidence type="ECO:0000256" key="6">
    <source>
        <dbReference type="ARBA" id="ARBA00022824"/>
    </source>
</evidence>
<dbReference type="Pfam" id="PF03007">
    <property type="entry name" value="WS_DGAT_cat"/>
    <property type="match status" value="1"/>
</dbReference>
<dbReference type="Gramene" id="MELO3C018703.2.1">
    <property type="protein sequence ID" value="MELO3C018703.2.1"/>
    <property type="gene ID" value="MELO3C018703.2"/>
</dbReference>
<proteinExistence type="inferred from homology"/>
<dbReference type="GO" id="GO:0005886">
    <property type="term" value="C:plasma membrane"/>
    <property type="evidence" value="ECO:0007669"/>
    <property type="project" value="UniProtKB-SubCell"/>
</dbReference>
<comment type="similarity">
    <text evidence="8">In the N-terminal section; belongs to the long-chain O-acyltransferase family.</text>
</comment>
<evidence type="ECO:0000256" key="9">
    <source>
        <dbReference type="ARBA" id="ARBA00047604"/>
    </source>
</evidence>
<dbReference type="GO" id="GO:0005789">
    <property type="term" value="C:endoplasmic reticulum membrane"/>
    <property type="evidence" value="ECO:0007669"/>
    <property type="project" value="UniProtKB-SubCell"/>
</dbReference>
<dbReference type="Pfam" id="PF06974">
    <property type="entry name" value="WS_DGAT_C"/>
    <property type="match status" value="1"/>
</dbReference>
<dbReference type="PANTHER" id="PTHR31650:SF34">
    <property type="entry name" value="O-ACYLTRANSFERASE WSD1-LIKE ISOFORM X1"/>
    <property type="match status" value="1"/>
</dbReference>
<dbReference type="PANTHER" id="PTHR31650">
    <property type="entry name" value="O-ACYLTRANSFERASE (WSD1-LIKE) FAMILY PROTEIN"/>
    <property type="match status" value="1"/>
</dbReference>
<evidence type="ECO:0000256" key="10">
    <source>
        <dbReference type="ARBA" id="ARBA00048109"/>
    </source>
</evidence>
<evidence type="ECO:0000256" key="8">
    <source>
        <dbReference type="ARBA" id="ARBA00024360"/>
    </source>
</evidence>
<keyword evidence="7" id="KW-0012">Acyltransferase</keyword>
<keyword evidence="5" id="KW-0808">Transferase</keyword>
<evidence type="ECO:0000259" key="12">
    <source>
        <dbReference type="Pfam" id="PF06974"/>
    </source>
</evidence>
<evidence type="ECO:0000256" key="2">
    <source>
        <dbReference type="ARBA" id="ARBA00004586"/>
    </source>
</evidence>
<dbReference type="InterPro" id="IPR045034">
    <property type="entry name" value="O-acyltransferase_WSD1-like"/>
</dbReference>
<evidence type="ECO:0000256" key="7">
    <source>
        <dbReference type="ARBA" id="ARBA00023315"/>
    </source>
</evidence>
<evidence type="ECO:0000259" key="11">
    <source>
        <dbReference type="Pfam" id="PF03007"/>
    </source>
</evidence>
<dbReference type="InterPro" id="IPR004255">
    <property type="entry name" value="O-acyltransferase_WSD1_N"/>
</dbReference>
<dbReference type="GO" id="GO:0019432">
    <property type="term" value="P:triglyceride biosynthetic process"/>
    <property type="evidence" value="ECO:0007669"/>
    <property type="project" value="TreeGrafter"/>
</dbReference>
<accession>A0A9I9DI45</accession>
<comment type="pathway">
    <text evidence="3">Glycerolipid metabolism; triacylglycerol biosynthesis.</text>
</comment>
<reference evidence="13" key="1">
    <citation type="submission" date="2023-03" db="UniProtKB">
        <authorList>
            <consortium name="EnsemblPlants"/>
        </authorList>
    </citation>
    <scope>IDENTIFICATION</scope>
</reference>
<feature type="domain" description="O-acyltransferase WSD1 C-terminal" evidence="12">
    <location>
        <begin position="310"/>
        <end position="455"/>
    </location>
</feature>
<keyword evidence="6" id="KW-0256">Endoplasmic reticulum</keyword>
<evidence type="ECO:0000256" key="4">
    <source>
        <dbReference type="ARBA" id="ARBA00005189"/>
    </source>
</evidence>
<evidence type="ECO:0000256" key="1">
    <source>
        <dbReference type="ARBA" id="ARBA00004162"/>
    </source>
</evidence>
<comment type="catalytic activity">
    <reaction evidence="9">
        <text>a long chain fatty alcohol + a fatty acyl-CoA = a long-chain alcohol wax ester + CoA</text>
        <dbReference type="Rhea" id="RHEA:38443"/>
        <dbReference type="ChEBI" id="CHEBI:17135"/>
        <dbReference type="ChEBI" id="CHEBI:57287"/>
        <dbReference type="ChEBI" id="CHEBI:77636"/>
        <dbReference type="ChEBI" id="CHEBI:235323"/>
        <dbReference type="EC" id="2.3.1.75"/>
    </reaction>
</comment>
<dbReference type="GO" id="GO:0004144">
    <property type="term" value="F:diacylglycerol O-acyltransferase activity"/>
    <property type="evidence" value="ECO:0007669"/>
    <property type="project" value="UniProtKB-EC"/>
</dbReference>
<comment type="pathway">
    <text evidence="4">Lipid metabolism.</text>
</comment>
<evidence type="ECO:0008006" key="14">
    <source>
        <dbReference type="Google" id="ProtNLM"/>
    </source>
</evidence>
<protein>
    <recommendedName>
        <fullName evidence="14">Diacylglycerol O-acyltransferase</fullName>
    </recommendedName>
</protein>
<dbReference type="AlphaFoldDB" id="A0A9I9DI45"/>
<name>A0A9I9DI45_CUCME</name>
<comment type="subcellular location">
    <subcellularLocation>
        <location evidence="1">Cell membrane</location>
        <topology evidence="1">Single-pass membrane protein</topology>
    </subcellularLocation>
    <subcellularLocation>
        <location evidence="2">Endoplasmic reticulum membrane</location>
    </subcellularLocation>
</comment>
<sequence length="465" mass="52320">MEEEDELLEPVSPTAQCFNTSALSISVIAVVEFEIPIDEAKIMCYAKDFIPLNPLFSSIMVNDINGERKWKKVEVKVEEQIVVATPPSNLSIELNNVYFNEYITKLSVKEFAQNKPLWEIHILNCPTSDAAANLVLKFHHSLGDGYSVMGLLLSSMKRADNPSLPLTFPFTGKIINSNKFGQISSGVSHFLLSSINTVLDFGLSLIKSSVLEDELTPIRSGGDGVEFKPTEIWTITFSLHHIKQIKSKLRMTVNDVVVGMLFLGIRLYMEETRPESTKSNSTALVLLNTRMFRTYKCMEDMLNPNSNTPWGNRFAFLHIDIPKLTDFNLSNPLQLVEAAQKLIKRKRDSSAVFLVDKLMQMIHKFRGSEVASKYVYKTIKNSSLSISNLIGPKEKMALTGHPAKGMYFTVVGIPQSLKISVISYMENLRIAFGGEKEFIDQEKLTSCMKKAFDYIHKASIDVSMF</sequence>
<dbReference type="InterPro" id="IPR009721">
    <property type="entry name" value="O-acyltransferase_WSD1_C"/>
</dbReference>
<feature type="domain" description="O-acyltransferase WSD1-like N-terminal" evidence="11">
    <location>
        <begin position="100"/>
        <end position="166"/>
    </location>
</feature>
<evidence type="ECO:0000256" key="5">
    <source>
        <dbReference type="ARBA" id="ARBA00022679"/>
    </source>
</evidence>
<comment type="catalytic activity">
    <reaction evidence="10">
        <text>an acyl-CoA + a 1,2-diacyl-sn-glycerol = a triacyl-sn-glycerol + CoA</text>
        <dbReference type="Rhea" id="RHEA:10868"/>
        <dbReference type="ChEBI" id="CHEBI:17815"/>
        <dbReference type="ChEBI" id="CHEBI:57287"/>
        <dbReference type="ChEBI" id="CHEBI:58342"/>
        <dbReference type="ChEBI" id="CHEBI:64615"/>
        <dbReference type="EC" id="2.3.1.20"/>
    </reaction>
</comment>
<dbReference type="GO" id="GO:0047196">
    <property type="term" value="F:long-chain-alcohol O-fatty-acyltransferase activity"/>
    <property type="evidence" value="ECO:0007669"/>
    <property type="project" value="UniProtKB-EC"/>
</dbReference>
<organism evidence="13">
    <name type="scientific">Cucumis melo</name>
    <name type="common">Muskmelon</name>
    <dbReference type="NCBI Taxonomy" id="3656"/>
    <lineage>
        <taxon>Eukaryota</taxon>
        <taxon>Viridiplantae</taxon>
        <taxon>Streptophyta</taxon>
        <taxon>Embryophyta</taxon>
        <taxon>Tracheophyta</taxon>
        <taxon>Spermatophyta</taxon>
        <taxon>Magnoliopsida</taxon>
        <taxon>eudicotyledons</taxon>
        <taxon>Gunneridae</taxon>
        <taxon>Pentapetalae</taxon>
        <taxon>rosids</taxon>
        <taxon>fabids</taxon>
        <taxon>Cucurbitales</taxon>
        <taxon>Cucurbitaceae</taxon>
        <taxon>Benincaseae</taxon>
        <taxon>Cucumis</taxon>
    </lineage>
</organism>
<dbReference type="EnsemblPlants" id="MELO3C018703.2.1">
    <property type="protein sequence ID" value="MELO3C018703.2.1"/>
    <property type="gene ID" value="MELO3C018703.2"/>
</dbReference>
<evidence type="ECO:0000313" key="13">
    <source>
        <dbReference type="EnsemblPlants" id="MELO3C018703.2.1"/>
    </source>
</evidence>